<evidence type="ECO:0000313" key="1">
    <source>
        <dbReference type="EMBL" id="CAS01128.1"/>
    </source>
</evidence>
<dbReference type="GeneID" id="68918165"/>
<organism evidence="1 2">
    <name type="scientific">Caenorhabditis briggsae</name>
    <dbReference type="NCBI Taxonomy" id="6238"/>
    <lineage>
        <taxon>Eukaryota</taxon>
        <taxon>Metazoa</taxon>
        <taxon>Ecdysozoa</taxon>
        <taxon>Nematoda</taxon>
        <taxon>Chromadorea</taxon>
        <taxon>Rhabditida</taxon>
        <taxon>Rhabditina</taxon>
        <taxon>Rhabditomorpha</taxon>
        <taxon>Rhabditoidea</taxon>
        <taxon>Rhabditidae</taxon>
        <taxon>Peloderinae</taxon>
        <taxon>Caenorhabditis</taxon>
    </lineage>
</organism>
<dbReference type="RefSeq" id="XP_045100685.1">
    <property type="nucleotide sequence ID" value="XM_045241412.1"/>
</dbReference>
<reference evidence="1 2" key="2">
    <citation type="journal article" date="2011" name="PLoS Genet.">
        <title>Caenorhabditis briggsae recombinant inbred line genotypes reveal inter-strain incompatibility and the evolution of recombination.</title>
        <authorList>
            <person name="Ross J.A."/>
            <person name="Koboldt D.C."/>
            <person name="Staisch J.E."/>
            <person name="Chamberlin H.M."/>
            <person name="Gupta B.P."/>
            <person name="Miller R.D."/>
            <person name="Baird S.E."/>
            <person name="Haag E.S."/>
        </authorList>
    </citation>
    <scope>NUCLEOTIDE SEQUENCE [LARGE SCALE GENOMIC DNA]</scope>
    <source>
        <strain evidence="1 2">AF16</strain>
    </source>
</reference>
<reference evidence="1 2" key="1">
    <citation type="journal article" date="2003" name="PLoS Biol.">
        <title>The genome sequence of Caenorhabditis briggsae: a platform for comparative genomics.</title>
        <authorList>
            <person name="Stein L.D."/>
            <person name="Bao Z."/>
            <person name="Blasiar D."/>
            <person name="Blumenthal T."/>
            <person name="Brent M.R."/>
            <person name="Chen N."/>
            <person name="Chinwalla A."/>
            <person name="Clarke L."/>
            <person name="Clee C."/>
            <person name="Coghlan A."/>
            <person name="Coulson A."/>
            <person name="D'Eustachio P."/>
            <person name="Fitch D.H."/>
            <person name="Fulton L.A."/>
            <person name="Fulton R.E."/>
            <person name="Griffiths-Jones S."/>
            <person name="Harris T.W."/>
            <person name="Hillier L.W."/>
            <person name="Kamath R."/>
            <person name="Kuwabara P.E."/>
            <person name="Mardis E.R."/>
            <person name="Marra M.A."/>
            <person name="Miner T.L."/>
            <person name="Minx P."/>
            <person name="Mullikin J.C."/>
            <person name="Plumb R.W."/>
            <person name="Rogers J."/>
            <person name="Schein J.E."/>
            <person name="Sohrmann M."/>
            <person name="Spieth J."/>
            <person name="Stajich J.E."/>
            <person name="Wei C."/>
            <person name="Willey D."/>
            <person name="Wilson R.K."/>
            <person name="Durbin R."/>
            <person name="Waterston R.H."/>
        </authorList>
    </citation>
    <scope>NUCLEOTIDE SEQUENCE [LARGE SCALE GENOMIC DNA]</scope>
    <source>
        <strain evidence="1 2">AF16</strain>
    </source>
</reference>
<dbReference type="EMBL" id="HE601310">
    <property type="protein sequence ID" value="CAS01128.1"/>
    <property type="molecule type" value="Genomic_DNA"/>
</dbReference>
<accession>B6IE64</accession>
<protein>
    <submittedName>
        <fullName evidence="1">Protein CBG26692</fullName>
    </submittedName>
</protein>
<dbReference type="InParanoid" id="B6IE64"/>
<evidence type="ECO:0000313" key="2">
    <source>
        <dbReference type="Proteomes" id="UP000008549"/>
    </source>
</evidence>
<gene>
    <name evidence="1" type="ORF">CBG26692</name>
    <name evidence="1" type="ORF">CBG_26692</name>
</gene>
<dbReference type="CTD" id="68918165"/>
<keyword evidence="2" id="KW-1185">Reference proteome</keyword>
<dbReference type="Proteomes" id="UP000008549">
    <property type="component" value="Unassembled WGS sequence"/>
</dbReference>
<dbReference type="HOGENOM" id="CLU_3242643_0_0_1"/>
<name>B6IE64_CAEBR</name>
<sequence>MTHFSQFRFFDGPCAFKVENSKSSNIGRVYTHFEDIHKKNLKN</sequence>
<proteinExistence type="predicted"/>
<dbReference type="AlphaFoldDB" id="B6IE64"/>
<dbReference type="KEGG" id="cbr:CBG_26692"/>